<dbReference type="EMBL" id="GBXM01010911">
    <property type="protein sequence ID" value="JAH97666.1"/>
    <property type="molecule type" value="Transcribed_RNA"/>
</dbReference>
<evidence type="ECO:0000313" key="1">
    <source>
        <dbReference type="EMBL" id="JAH97666.1"/>
    </source>
</evidence>
<proteinExistence type="predicted"/>
<sequence length="65" mass="7556">MKLALRNMMGSYHSSVFSGLYIYKAVYGQQCMDVCRLYTTEELMNNHVSIETIVKCLVELEFKPK</sequence>
<protein>
    <submittedName>
        <fullName evidence="1">Uncharacterized protein</fullName>
    </submittedName>
</protein>
<reference evidence="1" key="2">
    <citation type="journal article" date="2015" name="Fish Shellfish Immunol.">
        <title>Early steps in the European eel (Anguilla anguilla)-Vibrio vulnificus interaction in the gills: Role of the RtxA13 toxin.</title>
        <authorList>
            <person name="Callol A."/>
            <person name="Pajuelo D."/>
            <person name="Ebbesson L."/>
            <person name="Teles M."/>
            <person name="MacKenzie S."/>
            <person name="Amaro C."/>
        </authorList>
    </citation>
    <scope>NUCLEOTIDE SEQUENCE</scope>
</reference>
<accession>A0A0E9X5B5</accession>
<dbReference type="AlphaFoldDB" id="A0A0E9X5B5"/>
<name>A0A0E9X5B5_ANGAN</name>
<organism evidence="1">
    <name type="scientific">Anguilla anguilla</name>
    <name type="common">European freshwater eel</name>
    <name type="synonym">Muraena anguilla</name>
    <dbReference type="NCBI Taxonomy" id="7936"/>
    <lineage>
        <taxon>Eukaryota</taxon>
        <taxon>Metazoa</taxon>
        <taxon>Chordata</taxon>
        <taxon>Craniata</taxon>
        <taxon>Vertebrata</taxon>
        <taxon>Euteleostomi</taxon>
        <taxon>Actinopterygii</taxon>
        <taxon>Neopterygii</taxon>
        <taxon>Teleostei</taxon>
        <taxon>Anguilliformes</taxon>
        <taxon>Anguillidae</taxon>
        <taxon>Anguilla</taxon>
    </lineage>
</organism>
<reference evidence="1" key="1">
    <citation type="submission" date="2014-11" db="EMBL/GenBank/DDBJ databases">
        <authorList>
            <person name="Amaro Gonzalez C."/>
        </authorList>
    </citation>
    <scope>NUCLEOTIDE SEQUENCE</scope>
</reference>